<reference evidence="4" key="1">
    <citation type="submission" date="2021-11" db="EMBL/GenBank/DDBJ databases">
        <title>Purpureocillium_takamizusanense_genome.</title>
        <authorList>
            <person name="Nguyen N.-H."/>
        </authorList>
    </citation>
    <scope>NUCLEOTIDE SEQUENCE</scope>
    <source>
        <strain evidence="4">PT3</strain>
    </source>
</reference>
<dbReference type="RefSeq" id="XP_047838262.1">
    <property type="nucleotide sequence ID" value="XM_047982300.1"/>
</dbReference>
<protein>
    <recommendedName>
        <fullName evidence="3">DUF6923 domain-containing protein</fullName>
    </recommendedName>
</protein>
<dbReference type="OrthoDB" id="4405280at2759"/>
<evidence type="ECO:0000313" key="4">
    <source>
        <dbReference type="EMBL" id="UNI14781.1"/>
    </source>
</evidence>
<dbReference type="AlphaFoldDB" id="A0A9Q8V7S5"/>
<evidence type="ECO:0000259" key="3">
    <source>
        <dbReference type="Pfam" id="PF21959"/>
    </source>
</evidence>
<proteinExistence type="predicted"/>
<organism evidence="4 5">
    <name type="scientific">Purpureocillium takamizusanense</name>
    <dbReference type="NCBI Taxonomy" id="2060973"/>
    <lineage>
        <taxon>Eukaryota</taxon>
        <taxon>Fungi</taxon>
        <taxon>Dikarya</taxon>
        <taxon>Ascomycota</taxon>
        <taxon>Pezizomycotina</taxon>
        <taxon>Sordariomycetes</taxon>
        <taxon>Hypocreomycetidae</taxon>
        <taxon>Hypocreales</taxon>
        <taxon>Ophiocordycipitaceae</taxon>
        <taxon>Purpureocillium</taxon>
    </lineage>
</organism>
<dbReference type="Proteomes" id="UP000829364">
    <property type="component" value="Chromosome 1"/>
</dbReference>
<accession>A0A9Q8V7S5</accession>
<dbReference type="Pfam" id="PF21959">
    <property type="entry name" value="DUF6923"/>
    <property type="match status" value="1"/>
</dbReference>
<feature type="region of interest" description="Disordered" evidence="1">
    <location>
        <begin position="226"/>
        <end position="262"/>
    </location>
</feature>
<dbReference type="InterPro" id="IPR054215">
    <property type="entry name" value="DUF6923"/>
</dbReference>
<sequence>MLARHLLALALAAWTPLAAGKPTLAEPPGTSSATAEWWLCDLIGCAVETTVTVTKWRTATTTASTTCTASQTCELGSASPITSSNSIATTMSGKDTRTTSGISATSALTSSSISSEVTVSTATTYSPSLSLTSTSITTGAPTSDLTSSSVAGSVPSSSKIWTSITNSTSKPSTTTVSSRWFNTTRTSDVTTTTTITTPTWNITPSSASSSILTSPAPGSRIVNGTTRITPSTMATPTASFTSTPITSTSTSTSTTGTRTPVPPSKLQPFECLTDAYLIQFKTLLQVNLRTGARRVLATGVGVGGGGGDGSSSHAASSSVGDINSVGYNPLDNYLYGTQGQTLLRIGRDGRTEPVLALPSPANLGDVDLAGQYFFSDSGASWGQVDLAPGSRRYGQLVAAGNATHGGLRRLADWAFTPAHPEYAYSVGVDNKHAPVLARWSTQTHEWETLRRYGDGNFRATLFGAVMATSDGVVYASDNASGQLFRFPLKDLASASKAGVGPRASSNDGARCALAPDAAE</sequence>
<feature type="signal peptide" evidence="2">
    <location>
        <begin position="1"/>
        <end position="20"/>
    </location>
</feature>
<feature type="domain" description="DUF6923" evidence="3">
    <location>
        <begin position="318"/>
        <end position="512"/>
    </location>
</feature>
<gene>
    <name evidence="4" type="ORF">JDV02_001377</name>
</gene>
<keyword evidence="5" id="KW-1185">Reference proteome</keyword>
<evidence type="ECO:0000256" key="2">
    <source>
        <dbReference type="SAM" id="SignalP"/>
    </source>
</evidence>
<name>A0A9Q8V7S5_9HYPO</name>
<feature type="region of interest" description="Disordered" evidence="1">
    <location>
        <begin position="496"/>
        <end position="519"/>
    </location>
</feature>
<evidence type="ECO:0000313" key="5">
    <source>
        <dbReference type="Proteomes" id="UP000829364"/>
    </source>
</evidence>
<dbReference type="GeneID" id="72063340"/>
<feature type="chain" id="PRO_5040377928" description="DUF6923 domain-containing protein" evidence="2">
    <location>
        <begin position="21"/>
        <end position="519"/>
    </location>
</feature>
<dbReference type="KEGG" id="ptkz:JDV02_001377"/>
<feature type="compositionally biased region" description="Low complexity" evidence="1">
    <location>
        <begin position="229"/>
        <end position="259"/>
    </location>
</feature>
<keyword evidence="2" id="KW-0732">Signal</keyword>
<evidence type="ECO:0000256" key="1">
    <source>
        <dbReference type="SAM" id="MobiDB-lite"/>
    </source>
</evidence>
<dbReference type="EMBL" id="CP086354">
    <property type="protein sequence ID" value="UNI14781.1"/>
    <property type="molecule type" value="Genomic_DNA"/>
</dbReference>
<dbReference type="SUPFAM" id="SSF63825">
    <property type="entry name" value="YWTD domain"/>
    <property type="match status" value="1"/>
</dbReference>